<keyword evidence="3" id="KW-1185">Reference proteome</keyword>
<comment type="caution">
    <text evidence="2">The sequence shown here is derived from an EMBL/GenBank/DDBJ whole genome shotgun (WGS) entry which is preliminary data.</text>
</comment>
<evidence type="ECO:0000313" key="3">
    <source>
        <dbReference type="Proteomes" id="UP000445000"/>
    </source>
</evidence>
<organism evidence="2 3">
    <name type="scientific">Steroidobacter agaridevorans</name>
    <dbReference type="NCBI Taxonomy" id="2695856"/>
    <lineage>
        <taxon>Bacteria</taxon>
        <taxon>Pseudomonadati</taxon>
        <taxon>Pseudomonadota</taxon>
        <taxon>Gammaproteobacteria</taxon>
        <taxon>Steroidobacterales</taxon>
        <taxon>Steroidobacteraceae</taxon>
        <taxon>Steroidobacter</taxon>
    </lineage>
</organism>
<dbReference type="AlphaFoldDB" id="A0A829YM30"/>
<name>A0A829YM30_9GAMM</name>
<evidence type="ECO:0000256" key="1">
    <source>
        <dbReference type="SAM" id="Phobius"/>
    </source>
</evidence>
<feature type="transmembrane region" description="Helical" evidence="1">
    <location>
        <begin position="6"/>
        <end position="25"/>
    </location>
</feature>
<protein>
    <submittedName>
        <fullName evidence="2">Uncharacterized protein</fullName>
    </submittedName>
</protein>
<keyword evidence="1" id="KW-0812">Transmembrane</keyword>
<evidence type="ECO:0000313" key="2">
    <source>
        <dbReference type="EMBL" id="GFE83556.1"/>
    </source>
</evidence>
<dbReference type="Proteomes" id="UP000445000">
    <property type="component" value="Unassembled WGS sequence"/>
</dbReference>
<sequence>MVEGFLLGVIVTASLTAAGFFWRFYRQTRDKLFLAFAAAFAIEGINRMAFLAIDKPSEGSAVIYMVRLVAFLLILGAIVAKNRDSPARKR</sequence>
<dbReference type="RefSeq" id="WP_161815164.1">
    <property type="nucleotide sequence ID" value="NZ_BLJN01000006.1"/>
</dbReference>
<feature type="transmembrane region" description="Helical" evidence="1">
    <location>
        <begin position="59"/>
        <end position="80"/>
    </location>
</feature>
<reference evidence="3" key="1">
    <citation type="submission" date="2020-01" db="EMBL/GenBank/DDBJ databases">
        <title>'Steroidobacter agaridevorans' sp. nov., agar-degrading bacteria isolated from rhizosphere soils.</title>
        <authorList>
            <person name="Ikenaga M."/>
            <person name="Kataoka M."/>
            <person name="Murouchi A."/>
            <person name="Katsuragi S."/>
            <person name="Sakai M."/>
        </authorList>
    </citation>
    <scope>NUCLEOTIDE SEQUENCE [LARGE SCALE GENOMIC DNA]</scope>
    <source>
        <strain evidence="3">YU21-B</strain>
    </source>
</reference>
<dbReference type="InterPro" id="IPR046027">
    <property type="entry name" value="DUF5985"/>
</dbReference>
<keyword evidence="1" id="KW-0472">Membrane</keyword>
<gene>
    <name evidence="2" type="ORF">GCM10011487_55560</name>
</gene>
<feature type="transmembrane region" description="Helical" evidence="1">
    <location>
        <begin position="32"/>
        <end position="53"/>
    </location>
</feature>
<dbReference type="EMBL" id="BLJN01000006">
    <property type="protein sequence ID" value="GFE83556.1"/>
    <property type="molecule type" value="Genomic_DNA"/>
</dbReference>
<dbReference type="Pfam" id="PF19447">
    <property type="entry name" value="DUF5985"/>
    <property type="match status" value="1"/>
</dbReference>
<proteinExistence type="predicted"/>
<keyword evidence="1" id="KW-1133">Transmembrane helix</keyword>
<accession>A0A829YM30</accession>